<dbReference type="InterPro" id="IPR036271">
    <property type="entry name" value="Tet_transcr_reg_TetR-rel_C_sf"/>
</dbReference>
<dbReference type="PANTHER" id="PTHR30055">
    <property type="entry name" value="HTH-TYPE TRANSCRIPTIONAL REGULATOR RUTR"/>
    <property type="match status" value="1"/>
</dbReference>
<dbReference type="InterPro" id="IPR009057">
    <property type="entry name" value="Homeodomain-like_sf"/>
</dbReference>
<dbReference type="GO" id="GO:0003700">
    <property type="term" value="F:DNA-binding transcription factor activity"/>
    <property type="evidence" value="ECO:0007669"/>
    <property type="project" value="TreeGrafter"/>
</dbReference>
<keyword evidence="7" id="KW-1185">Reference proteome</keyword>
<dbReference type="InterPro" id="IPR001647">
    <property type="entry name" value="HTH_TetR"/>
</dbReference>
<proteinExistence type="predicted"/>
<evidence type="ECO:0000256" key="4">
    <source>
        <dbReference type="PROSITE-ProRule" id="PRU00335"/>
    </source>
</evidence>
<evidence type="ECO:0000256" key="2">
    <source>
        <dbReference type="ARBA" id="ARBA00023125"/>
    </source>
</evidence>
<dbReference type="AlphaFoldDB" id="A0A7W7ILM2"/>
<feature type="domain" description="HTH tetR-type" evidence="5">
    <location>
        <begin position="10"/>
        <end position="69"/>
    </location>
</feature>
<dbReference type="GO" id="GO:0000976">
    <property type="term" value="F:transcription cis-regulatory region binding"/>
    <property type="evidence" value="ECO:0007669"/>
    <property type="project" value="TreeGrafter"/>
</dbReference>
<dbReference type="PROSITE" id="PS50977">
    <property type="entry name" value="HTH_TETR_2"/>
    <property type="match status" value="1"/>
</dbReference>
<protein>
    <submittedName>
        <fullName evidence="6">AcrR family transcriptional regulator</fullName>
    </submittedName>
</protein>
<organism evidence="6 7">
    <name type="scientific">Brevundimonas bullata</name>
    <dbReference type="NCBI Taxonomy" id="13160"/>
    <lineage>
        <taxon>Bacteria</taxon>
        <taxon>Pseudomonadati</taxon>
        <taxon>Pseudomonadota</taxon>
        <taxon>Alphaproteobacteria</taxon>
        <taxon>Caulobacterales</taxon>
        <taxon>Caulobacteraceae</taxon>
        <taxon>Brevundimonas</taxon>
    </lineage>
</organism>
<dbReference type="InterPro" id="IPR050109">
    <property type="entry name" value="HTH-type_TetR-like_transc_reg"/>
</dbReference>
<evidence type="ECO:0000256" key="3">
    <source>
        <dbReference type="ARBA" id="ARBA00023163"/>
    </source>
</evidence>
<comment type="caution">
    <text evidence="6">The sequence shown here is derived from an EMBL/GenBank/DDBJ whole genome shotgun (WGS) entry which is preliminary data.</text>
</comment>
<gene>
    <name evidence="6" type="ORF">HNP32_000327</name>
</gene>
<accession>A0A7W7ILM2</accession>
<keyword evidence="3" id="KW-0804">Transcription</keyword>
<evidence type="ECO:0000313" key="7">
    <source>
        <dbReference type="Proteomes" id="UP000539957"/>
    </source>
</evidence>
<dbReference type="Gene3D" id="1.10.357.10">
    <property type="entry name" value="Tetracycline Repressor, domain 2"/>
    <property type="match status" value="1"/>
</dbReference>
<name>A0A7W7ILM2_9CAUL</name>
<evidence type="ECO:0000313" key="6">
    <source>
        <dbReference type="EMBL" id="MBB4796613.1"/>
    </source>
</evidence>
<dbReference type="InterPro" id="IPR049445">
    <property type="entry name" value="TetR_SbtR-like_C"/>
</dbReference>
<dbReference type="PRINTS" id="PR00455">
    <property type="entry name" value="HTHTETR"/>
</dbReference>
<dbReference type="RefSeq" id="WP_184266313.1">
    <property type="nucleotide sequence ID" value="NZ_JACHKY010000001.1"/>
</dbReference>
<dbReference type="Pfam" id="PF00440">
    <property type="entry name" value="TetR_N"/>
    <property type="match status" value="1"/>
</dbReference>
<evidence type="ECO:0000259" key="5">
    <source>
        <dbReference type="PROSITE" id="PS50977"/>
    </source>
</evidence>
<keyword evidence="2 4" id="KW-0238">DNA-binding</keyword>
<evidence type="ECO:0000256" key="1">
    <source>
        <dbReference type="ARBA" id="ARBA00023015"/>
    </source>
</evidence>
<reference evidence="6 7" key="1">
    <citation type="submission" date="2020-08" db="EMBL/GenBank/DDBJ databases">
        <title>Functional genomics of gut bacteria from endangered species of beetles.</title>
        <authorList>
            <person name="Carlos-Shanley C."/>
        </authorList>
    </citation>
    <scope>NUCLEOTIDE SEQUENCE [LARGE SCALE GENOMIC DNA]</scope>
    <source>
        <strain evidence="6 7">S00123</strain>
    </source>
</reference>
<dbReference type="Proteomes" id="UP000539957">
    <property type="component" value="Unassembled WGS sequence"/>
</dbReference>
<dbReference type="SUPFAM" id="SSF46689">
    <property type="entry name" value="Homeodomain-like"/>
    <property type="match status" value="1"/>
</dbReference>
<dbReference type="SUPFAM" id="SSF48498">
    <property type="entry name" value="Tetracyclin repressor-like, C-terminal domain"/>
    <property type="match status" value="1"/>
</dbReference>
<keyword evidence="1" id="KW-0805">Transcription regulation</keyword>
<dbReference type="PANTHER" id="PTHR30055:SF234">
    <property type="entry name" value="HTH-TYPE TRANSCRIPTIONAL REGULATOR BETI"/>
    <property type="match status" value="1"/>
</dbReference>
<sequence length="202" mass="21835">MTRPLRKDAAERREALLKAAAEAFAYDGLDTPLHLIAERAGVGRATLYRNFADRSELALAVFVGQIDDLGRRTHERLDHPEVFLWFLAQMVELMIQSAGLSSAIRDLRDEALAPIRAGLKQAGAEALAVSQAAGRVRPDLTVEDIRVLALMLGAPSRTAPADDRDALSRRALALVLDAVRPQAGEAEWPQAGQGTSPQGRPA</sequence>
<feature type="DNA-binding region" description="H-T-H motif" evidence="4">
    <location>
        <begin position="32"/>
        <end position="51"/>
    </location>
</feature>
<dbReference type="Pfam" id="PF21597">
    <property type="entry name" value="TetR_C_43"/>
    <property type="match status" value="1"/>
</dbReference>
<dbReference type="EMBL" id="JACHKY010000001">
    <property type="protein sequence ID" value="MBB4796613.1"/>
    <property type="molecule type" value="Genomic_DNA"/>
</dbReference>